<organism evidence="2">
    <name type="scientific">uncultured Thermomicrobiales bacterium</name>
    <dbReference type="NCBI Taxonomy" id="1645740"/>
    <lineage>
        <taxon>Bacteria</taxon>
        <taxon>Pseudomonadati</taxon>
        <taxon>Thermomicrobiota</taxon>
        <taxon>Thermomicrobia</taxon>
        <taxon>Thermomicrobiales</taxon>
        <taxon>environmental samples</taxon>
    </lineage>
</organism>
<dbReference type="AlphaFoldDB" id="A0A6J4UAR7"/>
<feature type="compositionally biased region" description="Basic residues" evidence="1">
    <location>
        <begin position="19"/>
        <end position="28"/>
    </location>
</feature>
<feature type="compositionally biased region" description="Basic residues" evidence="1">
    <location>
        <begin position="102"/>
        <end position="114"/>
    </location>
</feature>
<proteinExistence type="predicted"/>
<feature type="non-terminal residue" evidence="2">
    <location>
        <position position="448"/>
    </location>
</feature>
<evidence type="ECO:0000256" key="1">
    <source>
        <dbReference type="SAM" id="MobiDB-lite"/>
    </source>
</evidence>
<reference evidence="2" key="1">
    <citation type="submission" date="2020-02" db="EMBL/GenBank/DDBJ databases">
        <authorList>
            <person name="Meier V. D."/>
        </authorList>
    </citation>
    <scope>NUCLEOTIDE SEQUENCE</scope>
    <source>
        <strain evidence="2">AVDCRST_MAG73</strain>
    </source>
</reference>
<protein>
    <submittedName>
        <fullName evidence="2">Uncharacterized protein</fullName>
    </submittedName>
</protein>
<feature type="non-terminal residue" evidence="2">
    <location>
        <position position="1"/>
    </location>
</feature>
<gene>
    <name evidence="2" type="ORF">AVDCRST_MAG73-2161</name>
</gene>
<feature type="compositionally biased region" description="Basic and acidic residues" evidence="1">
    <location>
        <begin position="132"/>
        <end position="166"/>
    </location>
</feature>
<feature type="compositionally biased region" description="Basic residues" evidence="1">
    <location>
        <begin position="167"/>
        <end position="186"/>
    </location>
</feature>
<feature type="compositionally biased region" description="Basic and acidic residues" evidence="1">
    <location>
        <begin position="339"/>
        <end position="349"/>
    </location>
</feature>
<evidence type="ECO:0000313" key="2">
    <source>
        <dbReference type="EMBL" id="CAA9543327.1"/>
    </source>
</evidence>
<sequence>GARASVFAAAIGRRDGGRGRRGCPRWRAGRLPAPGGPGGAHRAGGDPGHHQVDLLGRADLLRRGERDARSQNQRVGQSQQRRDRSRDDQPERDQPKGLGGGRVRHHAGRPRPRTRSAAAAVDHRAVGAARRVVREDRRRPGRLVRGDRRSDRPQPARRRADRDPVRFHRQRALPPHRRAGTGRVHRSTGDLGGIARAGRGGPSRAAVRAGAGPLQRRRRQPPGLGPPILRRPDRRRRRQAGDDQVRGDPGLPGMGVERLRGRPLPARSDHLGRGGRQHRLPLWPSRLHRQPRQRLPGVAGRRPRTGRADGVQHPAGRSSRAGLADPAQRPRDLGQQPEPGRRDGLDRHSGRPRLHGGVLQGRHLRPGAEEPTPVRDLQGSGPRRLGRSGPERHRPGRTRHLQRRLRRVQHQLPGPEDGPARRRRRLRLRPGDGRGPAAGAGDLRQVPV</sequence>
<feature type="region of interest" description="Disordered" evidence="1">
    <location>
        <begin position="1"/>
        <end position="448"/>
    </location>
</feature>
<feature type="compositionally biased region" description="Low complexity" evidence="1">
    <location>
        <begin position="439"/>
        <end position="448"/>
    </location>
</feature>
<feature type="compositionally biased region" description="Basic and acidic residues" evidence="1">
    <location>
        <begin position="80"/>
        <end position="95"/>
    </location>
</feature>
<name>A0A6J4UAR7_9BACT</name>
<dbReference type="EMBL" id="CADCWE010000136">
    <property type="protein sequence ID" value="CAA9543327.1"/>
    <property type="molecule type" value="Genomic_DNA"/>
</dbReference>
<feature type="compositionally biased region" description="Basic residues" evidence="1">
    <location>
        <begin position="394"/>
        <end position="409"/>
    </location>
</feature>
<feature type="compositionally biased region" description="Basic and acidic residues" evidence="1">
    <location>
        <begin position="59"/>
        <end position="69"/>
    </location>
</feature>
<feature type="compositionally biased region" description="Low complexity" evidence="1">
    <location>
        <begin position="115"/>
        <end position="130"/>
    </location>
</feature>
<feature type="compositionally biased region" description="Basic and acidic residues" evidence="1">
    <location>
        <begin position="43"/>
        <end position="52"/>
    </location>
</feature>
<accession>A0A6J4UAR7</accession>
<feature type="compositionally biased region" description="Low complexity" evidence="1">
    <location>
        <begin position="193"/>
        <end position="214"/>
    </location>
</feature>